<feature type="transmembrane region" description="Helical" evidence="1">
    <location>
        <begin position="12"/>
        <end position="33"/>
    </location>
</feature>
<feature type="transmembrane region" description="Helical" evidence="1">
    <location>
        <begin position="174"/>
        <end position="192"/>
    </location>
</feature>
<evidence type="ECO:0000313" key="2">
    <source>
        <dbReference type="EMBL" id="PBQ22656.1"/>
    </source>
</evidence>
<evidence type="ECO:0000256" key="1">
    <source>
        <dbReference type="SAM" id="Phobius"/>
    </source>
</evidence>
<accession>A0A2A3TVJ5</accession>
<organism evidence="2 3">
    <name type="scientific">Levilactobacillus brevis</name>
    <name type="common">Lactobacillus brevis</name>
    <dbReference type="NCBI Taxonomy" id="1580"/>
    <lineage>
        <taxon>Bacteria</taxon>
        <taxon>Bacillati</taxon>
        <taxon>Bacillota</taxon>
        <taxon>Bacilli</taxon>
        <taxon>Lactobacillales</taxon>
        <taxon>Lactobacillaceae</taxon>
        <taxon>Levilactobacillus</taxon>
    </lineage>
</organism>
<keyword evidence="1" id="KW-1133">Transmembrane helix</keyword>
<reference evidence="2 3" key="1">
    <citation type="submission" date="2017-09" db="EMBL/GenBank/DDBJ databases">
        <title>Genome sequence of Lactobacillus brevis D7.</title>
        <authorList>
            <person name="Kwon M.-S."/>
            <person name="Lim S.K."/>
            <person name="Choi H.-J."/>
        </authorList>
    </citation>
    <scope>NUCLEOTIDE SEQUENCE [LARGE SCALE GENOMIC DNA]</scope>
    <source>
        <strain evidence="2 3">D7</strain>
    </source>
</reference>
<feature type="transmembrane region" description="Helical" evidence="1">
    <location>
        <begin position="53"/>
        <end position="73"/>
    </location>
</feature>
<keyword evidence="1" id="KW-0472">Membrane</keyword>
<feature type="transmembrane region" description="Helical" evidence="1">
    <location>
        <begin position="204"/>
        <end position="223"/>
    </location>
</feature>
<protein>
    <submittedName>
        <fullName evidence="2">Uncharacterized protein</fullName>
    </submittedName>
</protein>
<dbReference type="AlphaFoldDB" id="A0A2A3TVJ5"/>
<keyword evidence="1" id="KW-0812">Transmembrane</keyword>
<sequence>MNTDLGLIFKNLGIVGLDVIVIPFLFITVLTYLNRDTKRFLANGFGLNSELYLGFLGIFFHELSHLLTALVFGHRIDRVRLLKRPHPDQPGFDGQPDLALGYVNHSWNQRNWYQTTGNLFIGIAPIFGCAAVLLGLTALLVPSLFQGMLTLVANPFALDWVGFRQALGGDTHAGLRWTLMLVLSLNISVGGFDLSTADFANSRIGFIGFVTLITILTVGLTMLNHVATFLKIVTAAMILLAVVLSYALLVSLITNLLVRLALQIKDH</sequence>
<comment type="caution">
    <text evidence="2">The sequence shown here is derived from an EMBL/GenBank/DDBJ whole genome shotgun (WGS) entry which is preliminary data.</text>
</comment>
<evidence type="ECO:0000313" key="3">
    <source>
        <dbReference type="Proteomes" id="UP000217918"/>
    </source>
</evidence>
<proteinExistence type="predicted"/>
<name>A0A2A3TVJ5_LEVBR</name>
<gene>
    <name evidence="2" type="ORF">CNR29_00950</name>
</gene>
<dbReference type="EMBL" id="NVYO01000001">
    <property type="protein sequence ID" value="PBQ22656.1"/>
    <property type="molecule type" value="Genomic_DNA"/>
</dbReference>
<dbReference type="Proteomes" id="UP000217918">
    <property type="component" value="Unassembled WGS sequence"/>
</dbReference>
<dbReference type="RefSeq" id="WP_096109555.1">
    <property type="nucleotide sequence ID" value="NZ_JAERKE010000002.1"/>
</dbReference>
<feature type="transmembrane region" description="Helical" evidence="1">
    <location>
        <begin position="229"/>
        <end position="258"/>
    </location>
</feature>
<feature type="transmembrane region" description="Helical" evidence="1">
    <location>
        <begin position="119"/>
        <end position="141"/>
    </location>
</feature>